<proteinExistence type="predicted"/>
<dbReference type="AlphaFoldDB" id="A0A916WLT4"/>
<dbReference type="EMBL" id="BMGB01000002">
    <property type="protein sequence ID" value="GGB12435.1"/>
    <property type="molecule type" value="Genomic_DNA"/>
</dbReference>
<comment type="caution">
    <text evidence="2">The sequence shown here is derived from an EMBL/GenBank/DDBJ whole genome shotgun (WGS) entry which is preliminary data.</text>
</comment>
<accession>A0A916WLT4</accession>
<dbReference type="Proteomes" id="UP000606922">
    <property type="component" value="Unassembled WGS sequence"/>
</dbReference>
<reference evidence="2" key="2">
    <citation type="submission" date="2020-09" db="EMBL/GenBank/DDBJ databases">
        <authorList>
            <person name="Sun Q."/>
            <person name="Zhou Y."/>
        </authorList>
    </citation>
    <scope>NUCLEOTIDE SEQUENCE</scope>
    <source>
        <strain evidence="2">CGMCC 1.12813</strain>
    </source>
</reference>
<feature type="signal peptide" evidence="1">
    <location>
        <begin position="1"/>
        <end position="25"/>
    </location>
</feature>
<feature type="chain" id="PRO_5039543281" evidence="1">
    <location>
        <begin position="26"/>
        <end position="191"/>
    </location>
</feature>
<reference evidence="2" key="1">
    <citation type="journal article" date="2014" name="Int. J. Syst. Evol. Microbiol.">
        <title>Complete genome sequence of Corynebacterium casei LMG S-19264T (=DSM 44701T), isolated from a smear-ripened cheese.</title>
        <authorList>
            <consortium name="US DOE Joint Genome Institute (JGI-PGF)"/>
            <person name="Walter F."/>
            <person name="Albersmeier A."/>
            <person name="Kalinowski J."/>
            <person name="Ruckert C."/>
        </authorList>
    </citation>
    <scope>NUCLEOTIDE SEQUENCE</scope>
    <source>
        <strain evidence="2">CGMCC 1.12813</strain>
    </source>
</reference>
<protein>
    <submittedName>
        <fullName evidence="2">Uncharacterized protein</fullName>
    </submittedName>
</protein>
<gene>
    <name evidence="2" type="ORF">GCM10010979_28470</name>
</gene>
<keyword evidence="1" id="KW-0732">Signal</keyword>
<evidence type="ECO:0000313" key="3">
    <source>
        <dbReference type="Proteomes" id="UP000606922"/>
    </source>
</evidence>
<sequence>MVGGGRFVVSTVAALAVVLSLGACAGEVEAPTSVAERQVTLAQSKSYAQLLRNEASSRLPEIVLKQVAESTDVSIACDADPAGLLRSWTSTMKILVTNSTAARVQQVADDLAATFVEQGWKADLAEESTDTLVVTRLRSATSLADMAITATSKATDQVPSIQVTATGVCALTGGPESDEVTKLEQDAANAG</sequence>
<dbReference type="RefSeq" id="WP_188511439.1">
    <property type="nucleotide sequence ID" value="NZ_BMGB01000002.1"/>
</dbReference>
<dbReference type="PROSITE" id="PS51257">
    <property type="entry name" value="PROKAR_LIPOPROTEIN"/>
    <property type="match status" value="1"/>
</dbReference>
<name>A0A916WLT4_9MICO</name>
<evidence type="ECO:0000256" key="1">
    <source>
        <dbReference type="SAM" id="SignalP"/>
    </source>
</evidence>
<organism evidence="2 3">
    <name type="scientific">Conyzicola nivalis</name>
    <dbReference type="NCBI Taxonomy" id="1477021"/>
    <lineage>
        <taxon>Bacteria</taxon>
        <taxon>Bacillati</taxon>
        <taxon>Actinomycetota</taxon>
        <taxon>Actinomycetes</taxon>
        <taxon>Micrococcales</taxon>
        <taxon>Microbacteriaceae</taxon>
        <taxon>Conyzicola</taxon>
    </lineage>
</organism>
<evidence type="ECO:0000313" key="2">
    <source>
        <dbReference type="EMBL" id="GGB12435.1"/>
    </source>
</evidence>
<keyword evidence="3" id="KW-1185">Reference proteome</keyword>